<dbReference type="Pfam" id="PF07885">
    <property type="entry name" value="Ion_trans_2"/>
    <property type="match status" value="1"/>
</dbReference>
<feature type="transmembrane region" description="Helical" evidence="1">
    <location>
        <begin position="38"/>
        <end position="62"/>
    </location>
</feature>
<evidence type="ECO:0000259" key="2">
    <source>
        <dbReference type="Pfam" id="PF07885"/>
    </source>
</evidence>
<dbReference type="AlphaFoldDB" id="F5T122"/>
<evidence type="ECO:0000313" key="3">
    <source>
        <dbReference type="EMBL" id="EGL53918.1"/>
    </source>
</evidence>
<evidence type="ECO:0000256" key="1">
    <source>
        <dbReference type="SAM" id="Phobius"/>
    </source>
</evidence>
<keyword evidence="1" id="KW-0812">Transmembrane</keyword>
<dbReference type="OrthoDB" id="9813518at2"/>
<evidence type="ECO:0000313" key="4">
    <source>
        <dbReference type="Proteomes" id="UP000003544"/>
    </source>
</evidence>
<gene>
    <name evidence="3" type="ORF">MAMP_00243</name>
</gene>
<dbReference type="STRING" id="1026882.MAMP_00243"/>
<proteinExistence type="predicted"/>
<dbReference type="InterPro" id="IPR013099">
    <property type="entry name" value="K_chnl_dom"/>
</dbReference>
<sequence>MLLITFPFILVLTVIVHYQFLSNMAVIFETKWSQSTKLVLIICGLFIAHIMEIIVYAMVYYHSDYMLDMGEAKESFQQWPDALYFSFVAYSSLGAGELSLPQPLMLLYGLEAINGLLLIAWSASFSLLAMNRVHFCESCKTDAEES</sequence>
<feature type="transmembrane region" description="Helical" evidence="1">
    <location>
        <begin position="6"/>
        <end position="26"/>
    </location>
</feature>
<dbReference type="SUPFAM" id="SSF81324">
    <property type="entry name" value="Voltage-gated potassium channels"/>
    <property type="match status" value="1"/>
</dbReference>
<organism evidence="3 4">
    <name type="scientific">Methylophaga aminisulfidivorans MP</name>
    <dbReference type="NCBI Taxonomy" id="1026882"/>
    <lineage>
        <taxon>Bacteria</taxon>
        <taxon>Pseudomonadati</taxon>
        <taxon>Pseudomonadota</taxon>
        <taxon>Gammaproteobacteria</taxon>
        <taxon>Thiotrichales</taxon>
        <taxon>Piscirickettsiaceae</taxon>
        <taxon>Methylophaga</taxon>
    </lineage>
</organism>
<dbReference type="eggNOG" id="ENOG5033W2F">
    <property type="taxonomic scope" value="Bacteria"/>
</dbReference>
<comment type="caution">
    <text evidence="3">The sequence shown here is derived from an EMBL/GenBank/DDBJ whole genome shotgun (WGS) entry which is preliminary data.</text>
</comment>
<keyword evidence="1" id="KW-0472">Membrane</keyword>
<keyword evidence="4" id="KW-1185">Reference proteome</keyword>
<dbReference type="Gene3D" id="1.10.287.70">
    <property type="match status" value="1"/>
</dbReference>
<feature type="domain" description="Potassium channel" evidence="2">
    <location>
        <begin position="50"/>
        <end position="124"/>
    </location>
</feature>
<protein>
    <recommendedName>
        <fullName evidence="2">Potassium channel domain-containing protein</fullName>
    </recommendedName>
</protein>
<keyword evidence="1" id="KW-1133">Transmembrane helix</keyword>
<dbReference type="Proteomes" id="UP000003544">
    <property type="component" value="Unassembled WGS sequence"/>
</dbReference>
<dbReference type="EMBL" id="AFIG01000002">
    <property type="protein sequence ID" value="EGL53918.1"/>
    <property type="molecule type" value="Genomic_DNA"/>
</dbReference>
<dbReference type="RefSeq" id="WP_007146166.1">
    <property type="nucleotide sequence ID" value="NZ_AFIG01000002.1"/>
</dbReference>
<accession>F5T122</accession>
<feature type="transmembrane region" description="Helical" evidence="1">
    <location>
        <begin position="112"/>
        <end position="130"/>
    </location>
</feature>
<name>F5T122_9GAMM</name>
<reference evidence="3 4" key="1">
    <citation type="journal article" date="2011" name="J. Bacteriol.">
        <title>Draft genome sequence of Methylophaga aminisulfidivorans MP T.</title>
        <authorList>
            <person name="Han G.H."/>
            <person name="Kim W."/>
            <person name="Chun J."/>
            <person name="Kim S.W."/>
        </authorList>
    </citation>
    <scope>NUCLEOTIDE SEQUENCE [LARGE SCALE GENOMIC DNA]</scope>
    <source>
        <strain evidence="4">MP(T)</strain>
    </source>
</reference>